<evidence type="ECO:0000313" key="3">
    <source>
        <dbReference type="Proteomes" id="UP000327118"/>
    </source>
</evidence>
<keyword evidence="3" id="KW-1185">Reference proteome</keyword>
<accession>A0A5N6Z0S6</accession>
<gene>
    <name evidence="2" type="ORF">BDV28DRAFT_23225</name>
</gene>
<dbReference type="Proteomes" id="UP000327118">
    <property type="component" value="Unassembled WGS sequence"/>
</dbReference>
<proteinExistence type="predicted"/>
<dbReference type="EMBL" id="ML739179">
    <property type="protein sequence ID" value="KAE8351274.1"/>
    <property type="molecule type" value="Genomic_DNA"/>
</dbReference>
<keyword evidence="1" id="KW-0732">Signal</keyword>
<feature type="signal peptide" evidence="1">
    <location>
        <begin position="1"/>
        <end position="30"/>
    </location>
</feature>
<feature type="chain" id="PRO_5024793129" evidence="1">
    <location>
        <begin position="31"/>
        <end position="107"/>
    </location>
</feature>
<evidence type="ECO:0000256" key="1">
    <source>
        <dbReference type="SAM" id="SignalP"/>
    </source>
</evidence>
<dbReference type="AlphaFoldDB" id="A0A5N6Z0S6"/>
<sequence>MLDAMGFSKCGRLLASAFIVLQLLCNVAYTSNPCAEIGSSYVEPGKKQEKSRISGIPGDLAHDCLQSMPFRSDLAVKLLDEYAKYLQFHSTTSILKGEIPLVPNSAG</sequence>
<reference evidence="3" key="1">
    <citation type="submission" date="2019-04" db="EMBL/GenBank/DDBJ databases">
        <title>Friends and foes A comparative genomics studyof 23 Aspergillus species from section Flavi.</title>
        <authorList>
            <consortium name="DOE Joint Genome Institute"/>
            <person name="Kjaerbolling I."/>
            <person name="Vesth T."/>
            <person name="Frisvad J.C."/>
            <person name="Nybo J.L."/>
            <person name="Theobald S."/>
            <person name="Kildgaard S."/>
            <person name="Isbrandt T."/>
            <person name="Kuo A."/>
            <person name="Sato A."/>
            <person name="Lyhne E.K."/>
            <person name="Kogle M.E."/>
            <person name="Wiebenga A."/>
            <person name="Kun R.S."/>
            <person name="Lubbers R.J."/>
            <person name="Makela M.R."/>
            <person name="Barry K."/>
            <person name="Chovatia M."/>
            <person name="Clum A."/>
            <person name="Daum C."/>
            <person name="Haridas S."/>
            <person name="He G."/>
            <person name="LaButti K."/>
            <person name="Lipzen A."/>
            <person name="Mondo S."/>
            <person name="Riley R."/>
            <person name="Salamov A."/>
            <person name="Simmons B.A."/>
            <person name="Magnuson J.K."/>
            <person name="Henrissat B."/>
            <person name="Mortensen U.H."/>
            <person name="Larsen T.O."/>
            <person name="Devries R.P."/>
            <person name="Grigoriev I.V."/>
            <person name="Machida M."/>
            <person name="Baker S.E."/>
            <person name="Andersen M.R."/>
        </authorList>
    </citation>
    <scope>NUCLEOTIDE SEQUENCE [LARGE SCALE GENOMIC DNA]</scope>
    <source>
        <strain evidence="3">CBS 553.77</strain>
    </source>
</reference>
<organism evidence="2 3">
    <name type="scientific">Aspergillus coremiiformis</name>
    <dbReference type="NCBI Taxonomy" id="138285"/>
    <lineage>
        <taxon>Eukaryota</taxon>
        <taxon>Fungi</taxon>
        <taxon>Dikarya</taxon>
        <taxon>Ascomycota</taxon>
        <taxon>Pezizomycotina</taxon>
        <taxon>Eurotiomycetes</taxon>
        <taxon>Eurotiomycetidae</taxon>
        <taxon>Eurotiales</taxon>
        <taxon>Aspergillaceae</taxon>
        <taxon>Aspergillus</taxon>
        <taxon>Aspergillus subgen. Circumdati</taxon>
    </lineage>
</organism>
<protein>
    <submittedName>
        <fullName evidence="2">Uncharacterized protein</fullName>
    </submittedName>
</protein>
<name>A0A5N6Z0S6_9EURO</name>
<evidence type="ECO:0000313" key="2">
    <source>
        <dbReference type="EMBL" id="KAE8351274.1"/>
    </source>
</evidence>